<proteinExistence type="predicted"/>
<organism evidence="2 3">
    <name type="scientific">Drosophila albomicans</name>
    <name type="common">Fruit fly</name>
    <dbReference type="NCBI Taxonomy" id="7291"/>
    <lineage>
        <taxon>Eukaryota</taxon>
        <taxon>Metazoa</taxon>
        <taxon>Ecdysozoa</taxon>
        <taxon>Arthropoda</taxon>
        <taxon>Hexapoda</taxon>
        <taxon>Insecta</taxon>
        <taxon>Pterygota</taxon>
        <taxon>Neoptera</taxon>
        <taxon>Endopterygota</taxon>
        <taxon>Diptera</taxon>
        <taxon>Brachycera</taxon>
        <taxon>Muscomorpha</taxon>
        <taxon>Ephydroidea</taxon>
        <taxon>Drosophilidae</taxon>
        <taxon>Drosophila</taxon>
    </lineage>
</organism>
<dbReference type="GeneID" id="117570403"/>
<keyword evidence="2" id="KW-1185">Reference proteome</keyword>
<keyword evidence="1" id="KW-1133">Transmembrane helix</keyword>
<dbReference type="PANTHER" id="PTHR36694">
    <property type="entry name" value="PASIFLORA 1, ISOFORM A-RELATED"/>
    <property type="match status" value="1"/>
</dbReference>
<dbReference type="Proteomes" id="UP000515160">
    <property type="component" value="Chromosome 3"/>
</dbReference>
<name>A0A9C6WER8_DROAB</name>
<sequence>MVKPLEKAGCLELRTAGLIIGWLGVFGSILYFCIATVTLVKAVKEADYVAAENGEVARSHDQTESAVFVLGGTLIGVLILGAVVSGLLIYGINQNRHSMLLPWLVLSTFSLVLSYFQLLGALFDFVAFSHSFPLFFYQVISTGLNSYIYYVIYSLYTHMKMDSGKGRVLTPAQAAAVPLQPAYSNYDKV</sequence>
<evidence type="ECO:0000313" key="2">
    <source>
        <dbReference type="Proteomes" id="UP000515160"/>
    </source>
</evidence>
<dbReference type="OrthoDB" id="8118226at2759"/>
<feature type="transmembrane region" description="Helical" evidence="1">
    <location>
        <begin position="103"/>
        <end position="123"/>
    </location>
</feature>
<dbReference type="Pfam" id="PF15860">
    <property type="entry name" value="DUF4728"/>
    <property type="match status" value="1"/>
</dbReference>
<dbReference type="PANTHER" id="PTHR36694:SF11">
    <property type="entry name" value="LP21121P-RELATED"/>
    <property type="match status" value="1"/>
</dbReference>
<keyword evidence="1" id="KW-0812">Transmembrane</keyword>
<feature type="transmembrane region" description="Helical" evidence="1">
    <location>
        <begin position="66"/>
        <end position="91"/>
    </location>
</feature>
<dbReference type="RefSeq" id="XP_051860383.1">
    <property type="nucleotide sequence ID" value="XM_052004423.1"/>
</dbReference>
<evidence type="ECO:0000256" key="1">
    <source>
        <dbReference type="SAM" id="Phobius"/>
    </source>
</evidence>
<feature type="transmembrane region" description="Helical" evidence="1">
    <location>
        <begin position="135"/>
        <end position="156"/>
    </location>
</feature>
<dbReference type="RefSeq" id="XP_051860385.1">
    <property type="nucleotide sequence ID" value="XM_052004425.1"/>
</dbReference>
<feature type="transmembrane region" description="Helical" evidence="1">
    <location>
        <begin position="20"/>
        <end position="40"/>
    </location>
</feature>
<dbReference type="AlphaFoldDB" id="A0A9C6WER8"/>
<evidence type="ECO:0000313" key="4">
    <source>
        <dbReference type="RefSeq" id="XP_051860385.1"/>
    </source>
</evidence>
<dbReference type="InterPro" id="IPR031720">
    <property type="entry name" value="DUF4728"/>
</dbReference>
<keyword evidence="1" id="KW-0472">Membrane</keyword>
<reference evidence="3 4" key="1">
    <citation type="submission" date="2025-04" db="UniProtKB">
        <authorList>
            <consortium name="RefSeq"/>
        </authorList>
    </citation>
    <scope>IDENTIFICATION</scope>
    <source>
        <strain evidence="3 4">15112-1751.03</strain>
        <tissue evidence="3 4">Whole Adult</tissue>
    </source>
</reference>
<accession>A0A9C6WER8</accession>
<evidence type="ECO:0000313" key="3">
    <source>
        <dbReference type="RefSeq" id="XP_051860383.1"/>
    </source>
</evidence>
<gene>
    <name evidence="3 4" type="primary">LOC117570403</name>
</gene>
<protein>
    <submittedName>
        <fullName evidence="3 4">Uncharacterized protein LOC117570403 isoform X1</fullName>
    </submittedName>
</protein>